<organism evidence="2 3">
    <name type="scientific">Amycolatopsis sulphurea</name>
    <dbReference type="NCBI Taxonomy" id="76022"/>
    <lineage>
        <taxon>Bacteria</taxon>
        <taxon>Bacillati</taxon>
        <taxon>Actinomycetota</taxon>
        <taxon>Actinomycetes</taxon>
        <taxon>Pseudonocardiales</taxon>
        <taxon>Pseudonocardiaceae</taxon>
        <taxon>Amycolatopsis</taxon>
    </lineage>
</organism>
<keyword evidence="1" id="KW-1133">Transmembrane helix</keyword>
<protein>
    <submittedName>
        <fullName evidence="2">Uncharacterized protein</fullName>
    </submittedName>
</protein>
<evidence type="ECO:0000313" key="3">
    <source>
        <dbReference type="Proteomes" id="UP000243542"/>
    </source>
</evidence>
<keyword evidence="1" id="KW-0812">Transmembrane</keyword>
<dbReference type="EMBL" id="PDJK01000002">
    <property type="protein sequence ID" value="PFG50317.1"/>
    <property type="molecule type" value="Genomic_DNA"/>
</dbReference>
<sequence>MSTSTPAEGRSAGRTALLVFAWVWVLAPFAYGVVELIAKVVDLFGG</sequence>
<dbReference type="Proteomes" id="UP000243542">
    <property type="component" value="Unassembled WGS sequence"/>
</dbReference>
<keyword evidence="3" id="KW-1185">Reference proteome</keyword>
<dbReference type="AlphaFoldDB" id="A0A2A9FFT7"/>
<comment type="caution">
    <text evidence="2">The sequence shown here is derived from an EMBL/GenBank/DDBJ whole genome shotgun (WGS) entry which is preliminary data.</text>
</comment>
<evidence type="ECO:0000256" key="1">
    <source>
        <dbReference type="SAM" id="Phobius"/>
    </source>
</evidence>
<evidence type="ECO:0000313" key="2">
    <source>
        <dbReference type="EMBL" id="PFG50317.1"/>
    </source>
</evidence>
<reference evidence="2 3" key="1">
    <citation type="submission" date="2017-10" db="EMBL/GenBank/DDBJ databases">
        <title>Sequencing the genomes of 1000 actinobacteria strains.</title>
        <authorList>
            <person name="Klenk H.-P."/>
        </authorList>
    </citation>
    <scope>NUCLEOTIDE SEQUENCE [LARGE SCALE GENOMIC DNA]</scope>
    <source>
        <strain evidence="2 3">DSM 46092</strain>
    </source>
</reference>
<keyword evidence="1" id="KW-0472">Membrane</keyword>
<feature type="transmembrane region" description="Helical" evidence="1">
    <location>
        <begin position="12"/>
        <end position="34"/>
    </location>
</feature>
<dbReference type="RefSeq" id="WP_170069927.1">
    <property type="nucleotide sequence ID" value="NZ_JBIAKZ010000003.1"/>
</dbReference>
<name>A0A2A9FFT7_9PSEU</name>
<accession>A0A2A9FFT7</accession>
<gene>
    <name evidence="2" type="ORF">ATK36_5539</name>
</gene>
<proteinExistence type="predicted"/>